<gene>
    <name evidence="1" type="ORF">D0436_18960</name>
</gene>
<dbReference type="KEGG" id="sdeo:D0436_18960"/>
<organism evidence="1 2">
    <name type="scientific">Shewanella decolorationis</name>
    <dbReference type="NCBI Taxonomy" id="256839"/>
    <lineage>
        <taxon>Bacteria</taxon>
        <taxon>Pseudomonadati</taxon>
        <taxon>Pseudomonadota</taxon>
        <taxon>Gammaproteobacteria</taxon>
        <taxon>Alteromonadales</taxon>
        <taxon>Shewanellaceae</taxon>
        <taxon>Shewanella</taxon>
    </lineage>
</organism>
<protein>
    <submittedName>
        <fullName evidence="1">Uncharacterized protein</fullName>
    </submittedName>
</protein>
<proteinExistence type="predicted"/>
<dbReference type="Proteomes" id="UP000321124">
    <property type="component" value="Chromosome"/>
</dbReference>
<reference evidence="1 2" key="1">
    <citation type="journal article" date="2019" name="Ecotoxicol. Environ. Saf.">
        <title>Microbial characterization of heavy metal resistant bacterial strains isolated from an electroplating wastewater treatment plant.</title>
        <authorList>
            <person name="Cai X."/>
            <person name="Zheng X."/>
            <person name="Zhang D."/>
            <person name="Iqbal W."/>
            <person name="Liu C."/>
            <person name="Yang B."/>
            <person name="Zhao X."/>
            <person name="Lu X."/>
            <person name="Mao Y."/>
        </authorList>
    </citation>
    <scope>NUCLEOTIDE SEQUENCE [LARGE SCALE GENOMIC DNA]</scope>
    <source>
        <strain evidence="1 2">Ni1-3</strain>
    </source>
</reference>
<name>A0A5B8R1X8_9GAMM</name>
<evidence type="ECO:0000313" key="1">
    <source>
        <dbReference type="EMBL" id="QDZ92367.1"/>
    </source>
</evidence>
<accession>A0A5B8R1X8</accession>
<evidence type="ECO:0000313" key="2">
    <source>
        <dbReference type="Proteomes" id="UP000321124"/>
    </source>
</evidence>
<dbReference type="RefSeq" id="WP_208660153.1">
    <property type="nucleotide sequence ID" value="NZ_CP031775.2"/>
</dbReference>
<dbReference type="EMBL" id="CP031775">
    <property type="protein sequence ID" value="QDZ92367.1"/>
    <property type="molecule type" value="Genomic_DNA"/>
</dbReference>
<sequence length="345" mass="40176">MTKKCIEFLNEKNFKSFMSHYAPIEDLDDIKDSWPCGRKIADYAIRDVLVIELKTLKENPTLKMEDFFHGIMKRPDFPAIYGELNFRNVVSLMPDGERLISKFETVAFRHIEEIMSNANKQIKDTIELLNMNSQTAGGLIIINELADFFEPDILVDYICKRISQKIGTELRFSHINYVTLIQGTHKVKNSHLSGPVIPIYGITNDNVPQNQVSKQAAMALKQLFEHYSYFNNCNHKLQDSGEDEFEIEKLNQPKLEIPKKGQAFIVDQYQKNRYMKDWSDEQLIEFGSMVMSACNATLLKENPLVVDEHRKMYLFKSMIELFEESRLRPFDLRRLDINPSKFSPL</sequence>
<dbReference type="AlphaFoldDB" id="A0A5B8R1X8"/>